<dbReference type="RefSeq" id="WP_097550195.1">
    <property type="nucleotide sequence ID" value="NZ_NSLY01000015.1"/>
</dbReference>
<name>A0A2A6EFG5_PREIN</name>
<reference evidence="2 3" key="1">
    <citation type="submission" date="2017-09" db="EMBL/GenBank/DDBJ databases">
        <title>Phase variable restriction modification systems are present in the genome sequences of periodontal pathogens Prevotella intermedia, Tannerella forsythia and Porphyromonas gingivalis.</title>
        <authorList>
            <person name="Haigh R.D."/>
            <person name="Crawford L."/>
            <person name="Ralph J."/>
            <person name="Wanford J."/>
            <person name="Vartoukian S.R."/>
            <person name="Hijazib K."/>
            <person name="Wade W."/>
            <person name="Oggioni M.R."/>
        </authorList>
    </citation>
    <scope>NUCLEOTIDE SEQUENCE [LARGE SCALE GENOMIC DNA]</scope>
    <source>
        <strain evidence="2 3">WW2834</strain>
    </source>
</reference>
<accession>A0A2A6EFG5</accession>
<organism evidence="2 3">
    <name type="scientific">Prevotella intermedia</name>
    <dbReference type="NCBI Taxonomy" id="28131"/>
    <lineage>
        <taxon>Bacteria</taxon>
        <taxon>Pseudomonadati</taxon>
        <taxon>Bacteroidota</taxon>
        <taxon>Bacteroidia</taxon>
        <taxon>Bacteroidales</taxon>
        <taxon>Prevotellaceae</taxon>
        <taxon>Prevotella</taxon>
    </lineage>
</organism>
<feature type="chain" id="PRO_5012065870" description="T9SS C-terminal target domain-containing protein" evidence="1">
    <location>
        <begin position="21"/>
        <end position="517"/>
    </location>
</feature>
<dbReference type="AlphaFoldDB" id="A0A2A6EFG5"/>
<evidence type="ECO:0008006" key="4">
    <source>
        <dbReference type="Google" id="ProtNLM"/>
    </source>
</evidence>
<sequence length="517" mass="58045">MKRNLLYLSLLILQSLSAIAGVTQENVTTNDLQMLASYGSTQLSPSKSIRLEGKSSYVDFEFNNPVSGEYYINFWINPYQNQKGVFPTYDVLLDSRRKGSITPIKSTPHSISPTVHKIFIPSGRHTISVKGVIPDIPEIEIMKISNLQSTSKISSSTYDKYVEAIKAIQSGTLSAREFLSQEKAKQRAKYPVIEEMKRTRPSGDFFPLIPVSYTFRTSRFYEKDAQVIISTQSDVPHVVYFFSEEINKTPLINQGLTWLHHSSVLPGAGDKNTALFSITIPKRGFYNVVVRTLNENSFGFVDVNLNQQGFYKDKPISFSYIPVSQPRNKRLLSMTITPKPDTDENLSFDPFLYVLGGGSCPGLVVQYNDDVSANSPEKEFYGLKRRDSFIDATYLMPTCGLLIANFSTLQPLFYCNVITNLEYSPLPPRKNKSKEEKTSPIIIKLTVGKESMTLQSQEVMNLIEVFSAKDMMLIGRKSLKTQGEITIPMSDLRISIPGIYIIRVTGSSGVVSQKIIL</sequence>
<evidence type="ECO:0000313" key="3">
    <source>
        <dbReference type="Proteomes" id="UP000219058"/>
    </source>
</evidence>
<feature type="signal peptide" evidence="1">
    <location>
        <begin position="1"/>
        <end position="20"/>
    </location>
</feature>
<evidence type="ECO:0000256" key="1">
    <source>
        <dbReference type="SAM" id="SignalP"/>
    </source>
</evidence>
<proteinExistence type="predicted"/>
<gene>
    <name evidence="2" type="ORF">CLI71_06790</name>
</gene>
<dbReference type="EMBL" id="NSLY01000015">
    <property type="protein sequence ID" value="PDP60214.1"/>
    <property type="molecule type" value="Genomic_DNA"/>
</dbReference>
<keyword evidence="1" id="KW-0732">Signal</keyword>
<protein>
    <recommendedName>
        <fullName evidence="4">T9SS C-terminal target domain-containing protein</fullName>
    </recommendedName>
</protein>
<dbReference type="Proteomes" id="UP000219058">
    <property type="component" value="Unassembled WGS sequence"/>
</dbReference>
<evidence type="ECO:0000313" key="2">
    <source>
        <dbReference type="EMBL" id="PDP60214.1"/>
    </source>
</evidence>
<comment type="caution">
    <text evidence="2">The sequence shown here is derived from an EMBL/GenBank/DDBJ whole genome shotgun (WGS) entry which is preliminary data.</text>
</comment>